<protein>
    <recommendedName>
        <fullName evidence="8">Probable membrane transporter protein</fullName>
    </recommendedName>
</protein>
<evidence type="ECO:0000313" key="10">
    <source>
        <dbReference type="Proteomes" id="UP001597380"/>
    </source>
</evidence>
<dbReference type="InterPro" id="IPR052017">
    <property type="entry name" value="TSUP"/>
</dbReference>
<feature type="transmembrane region" description="Helical" evidence="8">
    <location>
        <begin position="104"/>
        <end position="122"/>
    </location>
</feature>
<dbReference type="RefSeq" id="WP_345342400.1">
    <property type="nucleotide sequence ID" value="NZ_BAABLI010000034.1"/>
</dbReference>
<dbReference type="PANTHER" id="PTHR30269:SF25">
    <property type="entry name" value="MEMBRANE TRANSPORTER PROTEIN-RELATED"/>
    <property type="match status" value="1"/>
</dbReference>
<feature type="transmembrane region" description="Helical" evidence="8">
    <location>
        <begin position="236"/>
        <end position="254"/>
    </location>
</feature>
<proteinExistence type="inferred from homology"/>
<feature type="transmembrane region" description="Helical" evidence="8">
    <location>
        <begin position="12"/>
        <end position="36"/>
    </location>
</feature>
<evidence type="ECO:0000256" key="2">
    <source>
        <dbReference type="ARBA" id="ARBA00009142"/>
    </source>
</evidence>
<evidence type="ECO:0000256" key="5">
    <source>
        <dbReference type="ARBA" id="ARBA00022692"/>
    </source>
</evidence>
<keyword evidence="3" id="KW-0813">Transport</keyword>
<keyword evidence="6 8" id="KW-1133">Transmembrane helix</keyword>
<keyword evidence="5 8" id="KW-0812">Transmembrane</keyword>
<sequence length="257" mass="27690">MLELAPELHIWLWLCGAALVAGFVDAIAGGGGLLTVPALMSAGLPPHIVLGTNKLAATFGSFAASLTYYRKKLFSPLFWWKSLLTTALGAIIGTFMVDMFSSDVLEKMLPVIIILIAIYTLFQPKIDNNEGKLPKASASLSRKQVSQGITLGFYDGFAGPGTGAFWTVSNMVLYKIDILWSSGVAKAMNFVSNACSLAAFIWLGHVNWLMGLAMGGFIMLGSFIGAHSAIRFGAKFIRPVFITMVIVMAGNLAWRAW</sequence>
<comment type="subcellular location">
    <subcellularLocation>
        <location evidence="1 8">Cell membrane</location>
        <topology evidence="1 8">Multi-pass membrane protein</topology>
    </subcellularLocation>
</comment>
<dbReference type="Proteomes" id="UP001597380">
    <property type="component" value="Unassembled WGS sequence"/>
</dbReference>
<evidence type="ECO:0000313" key="9">
    <source>
        <dbReference type="EMBL" id="MFD2098078.1"/>
    </source>
</evidence>
<comment type="similarity">
    <text evidence="2 8">Belongs to the 4-toluene sulfonate uptake permease (TSUP) (TC 2.A.102) family.</text>
</comment>
<keyword evidence="7 8" id="KW-0472">Membrane</keyword>
<evidence type="ECO:0000256" key="3">
    <source>
        <dbReference type="ARBA" id="ARBA00022448"/>
    </source>
</evidence>
<feature type="transmembrane region" description="Helical" evidence="8">
    <location>
        <begin position="48"/>
        <end position="69"/>
    </location>
</feature>
<feature type="transmembrane region" description="Helical" evidence="8">
    <location>
        <begin position="78"/>
        <end position="98"/>
    </location>
</feature>
<dbReference type="Pfam" id="PF01925">
    <property type="entry name" value="TauE"/>
    <property type="match status" value="1"/>
</dbReference>
<name>A0ABW4XUE0_9GAMM</name>
<organism evidence="9 10">
    <name type="scientific">Corallincola platygyrae</name>
    <dbReference type="NCBI Taxonomy" id="1193278"/>
    <lineage>
        <taxon>Bacteria</taxon>
        <taxon>Pseudomonadati</taxon>
        <taxon>Pseudomonadota</taxon>
        <taxon>Gammaproteobacteria</taxon>
        <taxon>Alteromonadales</taxon>
        <taxon>Psychromonadaceae</taxon>
        <taxon>Corallincola</taxon>
    </lineage>
</organism>
<evidence type="ECO:0000256" key="7">
    <source>
        <dbReference type="ARBA" id="ARBA00023136"/>
    </source>
</evidence>
<comment type="caution">
    <text evidence="9">The sequence shown here is derived from an EMBL/GenBank/DDBJ whole genome shotgun (WGS) entry which is preliminary data.</text>
</comment>
<evidence type="ECO:0000256" key="1">
    <source>
        <dbReference type="ARBA" id="ARBA00004651"/>
    </source>
</evidence>
<dbReference type="PANTHER" id="PTHR30269">
    <property type="entry name" value="TRANSMEMBRANE PROTEIN YFCA"/>
    <property type="match status" value="1"/>
</dbReference>
<gene>
    <name evidence="9" type="ORF">ACFSJ3_19045</name>
</gene>
<feature type="transmembrane region" description="Helical" evidence="8">
    <location>
        <begin position="208"/>
        <end position="229"/>
    </location>
</feature>
<evidence type="ECO:0000256" key="8">
    <source>
        <dbReference type="RuleBase" id="RU363041"/>
    </source>
</evidence>
<evidence type="ECO:0000256" key="6">
    <source>
        <dbReference type="ARBA" id="ARBA00022989"/>
    </source>
</evidence>
<dbReference type="InterPro" id="IPR002781">
    <property type="entry name" value="TM_pro_TauE-like"/>
</dbReference>
<evidence type="ECO:0000256" key="4">
    <source>
        <dbReference type="ARBA" id="ARBA00022475"/>
    </source>
</evidence>
<accession>A0ABW4XUE0</accession>
<reference evidence="10" key="1">
    <citation type="journal article" date="2019" name="Int. J. Syst. Evol. Microbiol.">
        <title>The Global Catalogue of Microorganisms (GCM) 10K type strain sequencing project: providing services to taxonomists for standard genome sequencing and annotation.</title>
        <authorList>
            <consortium name="The Broad Institute Genomics Platform"/>
            <consortium name="The Broad Institute Genome Sequencing Center for Infectious Disease"/>
            <person name="Wu L."/>
            <person name="Ma J."/>
        </authorList>
    </citation>
    <scope>NUCLEOTIDE SEQUENCE [LARGE SCALE GENOMIC DNA]</scope>
    <source>
        <strain evidence="10">CGMCC 1.10992</strain>
    </source>
</reference>
<keyword evidence="10" id="KW-1185">Reference proteome</keyword>
<dbReference type="EMBL" id="JBHUHT010000031">
    <property type="protein sequence ID" value="MFD2098078.1"/>
    <property type="molecule type" value="Genomic_DNA"/>
</dbReference>
<keyword evidence="4 8" id="KW-1003">Cell membrane</keyword>